<feature type="region of interest" description="Disordered" evidence="1">
    <location>
        <begin position="1"/>
        <end position="41"/>
    </location>
</feature>
<sequence>MAAVDRLKTDNRCSTESRWSEPKSSKHANQHGGKTNYDFIF</sequence>
<organism evidence="2 3">
    <name type="scientific">Plasticicumulans acidivorans</name>
    <dbReference type="NCBI Taxonomy" id="886464"/>
    <lineage>
        <taxon>Bacteria</taxon>
        <taxon>Pseudomonadati</taxon>
        <taxon>Pseudomonadota</taxon>
        <taxon>Gammaproteobacteria</taxon>
        <taxon>Candidatus Competibacteraceae</taxon>
        <taxon>Plasticicumulans</taxon>
    </lineage>
</organism>
<dbReference type="Proteomes" id="UP000246569">
    <property type="component" value="Unassembled WGS sequence"/>
</dbReference>
<keyword evidence="3" id="KW-1185">Reference proteome</keyword>
<accession>A0A317MQ29</accession>
<protein>
    <submittedName>
        <fullName evidence="2">Uncharacterized protein</fullName>
    </submittedName>
</protein>
<evidence type="ECO:0000256" key="1">
    <source>
        <dbReference type="SAM" id="MobiDB-lite"/>
    </source>
</evidence>
<feature type="compositionally biased region" description="Basic and acidic residues" evidence="1">
    <location>
        <begin position="1"/>
        <end position="24"/>
    </location>
</feature>
<dbReference type="AlphaFoldDB" id="A0A317MQ29"/>
<proteinExistence type="predicted"/>
<name>A0A317MQ29_9GAMM</name>
<gene>
    <name evidence="2" type="ORF">C7443_1146</name>
</gene>
<dbReference type="EMBL" id="QGTJ01000014">
    <property type="protein sequence ID" value="PWV58682.1"/>
    <property type="molecule type" value="Genomic_DNA"/>
</dbReference>
<reference evidence="2 3" key="1">
    <citation type="submission" date="2018-05" db="EMBL/GenBank/DDBJ databases">
        <title>Genomic Encyclopedia of Type Strains, Phase IV (KMG-IV): sequencing the most valuable type-strain genomes for metagenomic binning, comparative biology and taxonomic classification.</title>
        <authorList>
            <person name="Goeker M."/>
        </authorList>
    </citation>
    <scope>NUCLEOTIDE SEQUENCE [LARGE SCALE GENOMIC DNA]</scope>
    <source>
        <strain evidence="2 3">DSM 23606</strain>
    </source>
</reference>
<evidence type="ECO:0000313" key="3">
    <source>
        <dbReference type="Proteomes" id="UP000246569"/>
    </source>
</evidence>
<evidence type="ECO:0000313" key="2">
    <source>
        <dbReference type="EMBL" id="PWV58682.1"/>
    </source>
</evidence>
<comment type="caution">
    <text evidence="2">The sequence shown here is derived from an EMBL/GenBank/DDBJ whole genome shotgun (WGS) entry which is preliminary data.</text>
</comment>